<dbReference type="InterPro" id="IPR001296">
    <property type="entry name" value="Glyco_trans_1"/>
</dbReference>
<dbReference type="CDD" id="cd03794">
    <property type="entry name" value="GT4_WbuB-like"/>
    <property type="match status" value="1"/>
</dbReference>
<dbReference type="AlphaFoldDB" id="A0A2V1JVN8"/>
<dbReference type="GO" id="GO:0016757">
    <property type="term" value="F:glycosyltransferase activity"/>
    <property type="evidence" value="ECO:0007669"/>
    <property type="project" value="InterPro"/>
</dbReference>
<dbReference type="PANTHER" id="PTHR12526:SF622">
    <property type="entry name" value="GLYCOSYLTRANSFERASE (GROUP I)"/>
    <property type="match status" value="1"/>
</dbReference>
<name>A0A2V1JVN8_9BURK</name>
<keyword evidence="3" id="KW-0808">Transferase</keyword>
<dbReference type="Proteomes" id="UP000245212">
    <property type="component" value="Unassembled WGS sequence"/>
</dbReference>
<evidence type="ECO:0000259" key="1">
    <source>
        <dbReference type="Pfam" id="PF00534"/>
    </source>
</evidence>
<reference evidence="4" key="1">
    <citation type="submission" date="2018-05" db="EMBL/GenBank/DDBJ databases">
        <authorList>
            <person name="Li Y."/>
        </authorList>
    </citation>
    <scope>NUCLEOTIDE SEQUENCE [LARGE SCALE GENOMIC DNA]</scope>
    <source>
        <strain evidence="4">3d-2-2</strain>
    </source>
</reference>
<accession>A0A2V1JVN8</accession>
<organism evidence="3 4">
    <name type="scientific">Corticimicrobacter populi</name>
    <dbReference type="NCBI Taxonomy" id="2175229"/>
    <lineage>
        <taxon>Bacteria</taxon>
        <taxon>Pseudomonadati</taxon>
        <taxon>Pseudomonadota</taxon>
        <taxon>Betaproteobacteria</taxon>
        <taxon>Burkholderiales</taxon>
        <taxon>Alcaligenaceae</taxon>
        <taxon>Corticimicrobacter</taxon>
    </lineage>
</organism>
<dbReference type="Gene3D" id="3.40.50.2000">
    <property type="entry name" value="Glycogen Phosphorylase B"/>
    <property type="match status" value="2"/>
</dbReference>
<dbReference type="InterPro" id="IPR028098">
    <property type="entry name" value="Glyco_trans_4-like_N"/>
</dbReference>
<keyword evidence="4" id="KW-1185">Reference proteome</keyword>
<feature type="domain" description="Glycosyltransferase subfamily 4-like N-terminal" evidence="2">
    <location>
        <begin position="18"/>
        <end position="201"/>
    </location>
</feature>
<protein>
    <submittedName>
        <fullName evidence="3">Glycosyltransferase WbuB</fullName>
    </submittedName>
</protein>
<sequence length="409" mass="45967">MKKHIVIVSPFAGSPRHGMVLRNYMMAREWVKQGCRVTIVASAYSHYRASQPDMKGRVLEETIDGIEYRWLWGPKYGGASNMGRVWGMLAFTLHCFFELWKWRGVDVVVCSSPHPFSVYPGYFLAKRCGAFFVYDIRDLWPLTPIMLGGYRKNHPFILLMQAAEDFACRKADLVIAVQAYAHQYLKGRGLPEDRFLPVYNGFGSDETVEKPLPDNFLSVIGKIRDKGGIIIGYTGSLGRANAMDVLIDALEYLPENINICIVGSGADKENLEERAACFGERVIFFDPIHKSQVASFLKLIDIAYVGGHCSPLYKYGASLTKLNDYMMAEKPVLYGLDDPGNAVQMSGSGLLYKPGSSQDLARAARELVGMSLEERSQLGKKGKSWVCKNRDMWKMAKNILLRLEDLGKR</sequence>
<gene>
    <name evidence="3" type="ORF">DD235_12395</name>
</gene>
<dbReference type="SUPFAM" id="SSF53756">
    <property type="entry name" value="UDP-Glycosyltransferase/glycogen phosphorylase"/>
    <property type="match status" value="1"/>
</dbReference>
<dbReference type="EMBL" id="QETA01000005">
    <property type="protein sequence ID" value="PWF22175.1"/>
    <property type="molecule type" value="Genomic_DNA"/>
</dbReference>
<evidence type="ECO:0000313" key="3">
    <source>
        <dbReference type="EMBL" id="PWF22175.1"/>
    </source>
</evidence>
<proteinExistence type="predicted"/>
<comment type="caution">
    <text evidence="3">The sequence shown here is derived from an EMBL/GenBank/DDBJ whole genome shotgun (WGS) entry which is preliminary data.</text>
</comment>
<dbReference type="PANTHER" id="PTHR12526">
    <property type="entry name" value="GLYCOSYLTRANSFERASE"/>
    <property type="match status" value="1"/>
</dbReference>
<feature type="domain" description="Glycosyl transferase family 1" evidence="1">
    <location>
        <begin position="225"/>
        <end position="385"/>
    </location>
</feature>
<evidence type="ECO:0000313" key="4">
    <source>
        <dbReference type="Proteomes" id="UP000245212"/>
    </source>
</evidence>
<dbReference type="Pfam" id="PF13579">
    <property type="entry name" value="Glyco_trans_4_4"/>
    <property type="match status" value="1"/>
</dbReference>
<evidence type="ECO:0000259" key="2">
    <source>
        <dbReference type="Pfam" id="PF13579"/>
    </source>
</evidence>
<dbReference type="Pfam" id="PF00534">
    <property type="entry name" value="Glycos_transf_1"/>
    <property type="match status" value="1"/>
</dbReference>
<dbReference type="RefSeq" id="WP_109062413.1">
    <property type="nucleotide sequence ID" value="NZ_QETA01000005.1"/>
</dbReference>